<comment type="similarity">
    <text evidence="1">Belongs to the zinc-containing alcohol dehydrogenase family.</text>
</comment>
<dbReference type="GO" id="GO:0016651">
    <property type="term" value="F:oxidoreductase activity, acting on NAD(P)H"/>
    <property type="evidence" value="ECO:0007669"/>
    <property type="project" value="InterPro"/>
</dbReference>
<dbReference type="PANTHER" id="PTHR45348">
    <property type="entry name" value="HYPOTHETICAL OXIDOREDUCTASE (EUROFUNG)"/>
    <property type="match status" value="1"/>
</dbReference>
<dbReference type="Pfam" id="PF08240">
    <property type="entry name" value="ADH_N"/>
    <property type="match status" value="1"/>
</dbReference>
<evidence type="ECO:0000256" key="2">
    <source>
        <dbReference type="ARBA" id="ARBA00023002"/>
    </source>
</evidence>
<feature type="domain" description="Alcohol dehydrogenase-like N-terminal" evidence="3">
    <location>
        <begin position="31"/>
        <end position="117"/>
    </location>
</feature>
<comment type="caution">
    <text evidence="4">The sequence shown here is derived from an EMBL/GenBank/DDBJ whole genome shotgun (WGS) entry which is preliminary data.</text>
</comment>
<reference evidence="4" key="1">
    <citation type="journal article" date="2020" name="Phytopathology">
        <title>Genome sequence of the chestnut blight fungus Cryphonectria parasitica EP155: A fundamental resource for an archetypical invasive plant pathogen.</title>
        <authorList>
            <person name="Crouch J.A."/>
            <person name="Dawe A."/>
            <person name="Aerts A."/>
            <person name="Barry K."/>
            <person name="Churchill A.C.L."/>
            <person name="Grimwood J."/>
            <person name="Hillman B."/>
            <person name="Milgroom M.G."/>
            <person name="Pangilinan J."/>
            <person name="Smith M."/>
            <person name="Salamov A."/>
            <person name="Schmutz J."/>
            <person name="Yadav J."/>
            <person name="Grigoriev I.V."/>
            <person name="Nuss D."/>
        </authorList>
    </citation>
    <scope>NUCLEOTIDE SEQUENCE</scope>
    <source>
        <strain evidence="4">EP155</strain>
    </source>
</reference>
<dbReference type="Proteomes" id="UP000803844">
    <property type="component" value="Unassembled WGS sequence"/>
</dbReference>
<evidence type="ECO:0000256" key="1">
    <source>
        <dbReference type="ARBA" id="ARBA00008072"/>
    </source>
</evidence>
<evidence type="ECO:0000313" key="4">
    <source>
        <dbReference type="EMBL" id="KAF3760537.1"/>
    </source>
</evidence>
<name>A0A9P4XSS8_CRYP1</name>
<dbReference type="AlphaFoldDB" id="A0A9P4XSS8"/>
<dbReference type="Gene3D" id="3.90.180.10">
    <property type="entry name" value="Medium-chain alcohol dehydrogenases, catalytic domain"/>
    <property type="match status" value="1"/>
</dbReference>
<keyword evidence="5" id="KW-1185">Reference proteome</keyword>
<dbReference type="PANTHER" id="PTHR45348:SF2">
    <property type="entry name" value="ZINC-TYPE ALCOHOL DEHYDROGENASE-LIKE PROTEIN C2E1P3.01"/>
    <property type="match status" value="1"/>
</dbReference>
<dbReference type="InterPro" id="IPR013154">
    <property type="entry name" value="ADH-like_N"/>
</dbReference>
<dbReference type="GeneID" id="63839890"/>
<gene>
    <name evidence="4" type="ORF">M406DRAFT_353416</name>
</gene>
<dbReference type="Gene3D" id="3.40.50.720">
    <property type="entry name" value="NAD(P)-binding Rossmann-like Domain"/>
    <property type="match status" value="1"/>
</dbReference>
<dbReference type="InterPro" id="IPR047122">
    <property type="entry name" value="Trans-enoyl_RdTase-like"/>
</dbReference>
<dbReference type="SUPFAM" id="SSF50129">
    <property type="entry name" value="GroES-like"/>
    <property type="match status" value="1"/>
</dbReference>
<evidence type="ECO:0000259" key="3">
    <source>
        <dbReference type="Pfam" id="PF08240"/>
    </source>
</evidence>
<dbReference type="EMBL" id="MU032352">
    <property type="protein sequence ID" value="KAF3760537.1"/>
    <property type="molecule type" value="Genomic_DNA"/>
</dbReference>
<dbReference type="SUPFAM" id="SSF51735">
    <property type="entry name" value="NAD(P)-binding Rossmann-fold domains"/>
    <property type="match status" value="1"/>
</dbReference>
<dbReference type="OrthoDB" id="9992527at2759"/>
<dbReference type="InterPro" id="IPR036291">
    <property type="entry name" value="NAD(P)-bd_dom_sf"/>
</dbReference>
<protein>
    <submittedName>
        <fullName evidence="4">GroES-like protein</fullName>
    </submittedName>
</protein>
<dbReference type="InterPro" id="IPR011032">
    <property type="entry name" value="GroES-like_sf"/>
</dbReference>
<proteinExistence type="inferred from homology"/>
<dbReference type="CDD" id="cd08249">
    <property type="entry name" value="enoyl_reductase_like"/>
    <property type="match status" value="1"/>
</dbReference>
<keyword evidence="2" id="KW-0560">Oxidoreductase</keyword>
<sequence>MSSPGTQTALLLTEIGKPLVKSTIPVEEVEEGRVLVKNTATGLIPADYKLRDNGLGGMAEHLPIIVGCEIAGRVVTDTADLPAGTRVVYQPQFKLKLSGGLQEYAVARPDLVFRIPDHMLDEEAANLGTNPFTAAVALFDPVFGFGIPLPNSPEAKTYDFASTKVVIIGGTAVARFAVQQAHLAGIGTIIAIASPKTNADLASYGATLVIDRHLDPDEIAAQVRAAAGDDLRFVFDTYSTEDPALARSFFHKPGGFLVMASSRGPRDQVALTAKGIIVKGFRAWLEGFPELNTAWVALFNGWLADGKIKIPPFQVVPFEADAVNAALDNLKKAESGVKYVVKIASS</sequence>
<accession>A0A9P4XSS8</accession>
<dbReference type="RefSeq" id="XP_040771516.1">
    <property type="nucleotide sequence ID" value="XM_040922761.1"/>
</dbReference>
<evidence type="ECO:0000313" key="5">
    <source>
        <dbReference type="Proteomes" id="UP000803844"/>
    </source>
</evidence>
<organism evidence="4 5">
    <name type="scientific">Cryphonectria parasitica (strain ATCC 38755 / EP155)</name>
    <dbReference type="NCBI Taxonomy" id="660469"/>
    <lineage>
        <taxon>Eukaryota</taxon>
        <taxon>Fungi</taxon>
        <taxon>Dikarya</taxon>
        <taxon>Ascomycota</taxon>
        <taxon>Pezizomycotina</taxon>
        <taxon>Sordariomycetes</taxon>
        <taxon>Sordariomycetidae</taxon>
        <taxon>Diaporthales</taxon>
        <taxon>Cryphonectriaceae</taxon>
        <taxon>Cryphonectria-Endothia species complex</taxon>
        <taxon>Cryphonectria</taxon>
    </lineage>
</organism>